<evidence type="ECO:0000313" key="2">
    <source>
        <dbReference type="EMBL" id="ASP20514.1"/>
    </source>
</evidence>
<evidence type="ECO:0000256" key="1">
    <source>
        <dbReference type="SAM" id="MobiDB-lite"/>
    </source>
</evidence>
<feature type="region of interest" description="Disordered" evidence="1">
    <location>
        <begin position="32"/>
        <end position="78"/>
    </location>
</feature>
<dbReference type="OrthoDB" id="7875526at2"/>
<dbReference type="KEGG" id="aht:ANTHELSMS3_01826"/>
<feature type="compositionally biased region" description="Basic residues" evidence="1">
    <location>
        <begin position="69"/>
        <end position="78"/>
    </location>
</feature>
<reference evidence="2 3" key="1">
    <citation type="submission" date="2017-07" db="EMBL/GenBank/DDBJ databases">
        <title>Genome Sequence of Antarctobacter heliothermus Strain SMS3 Isolated from a culture of the Diatom Skeletonema marinoi.</title>
        <authorList>
            <person name="Topel M."/>
            <person name="Pinder M.I.M."/>
            <person name="Johansson O.N."/>
            <person name="Kourtchenko O."/>
            <person name="Godhe A."/>
            <person name="Clarke A.K."/>
        </authorList>
    </citation>
    <scope>NUCLEOTIDE SEQUENCE [LARGE SCALE GENOMIC DNA]</scope>
    <source>
        <strain evidence="2 3">SMS3</strain>
    </source>
</reference>
<dbReference type="AlphaFoldDB" id="A0A222E2S3"/>
<gene>
    <name evidence="2" type="ORF">ANTHELSMS3_01826</name>
</gene>
<keyword evidence="3" id="KW-1185">Reference proteome</keyword>
<dbReference type="Proteomes" id="UP000203589">
    <property type="component" value="Chromosome"/>
</dbReference>
<dbReference type="RefSeq" id="WP_157733466.1">
    <property type="nucleotide sequence ID" value="NZ_CP022540.1"/>
</dbReference>
<organism evidence="2 3">
    <name type="scientific">Antarctobacter heliothermus</name>
    <dbReference type="NCBI Taxonomy" id="74033"/>
    <lineage>
        <taxon>Bacteria</taxon>
        <taxon>Pseudomonadati</taxon>
        <taxon>Pseudomonadota</taxon>
        <taxon>Alphaproteobacteria</taxon>
        <taxon>Rhodobacterales</taxon>
        <taxon>Roseobacteraceae</taxon>
        <taxon>Antarctobacter</taxon>
    </lineage>
</organism>
<evidence type="ECO:0000313" key="3">
    <source>
        <dbReference type="Proteomes" id="UP000203589"/>
    </source>
</evidence>
<dbReference type="EMBL" id="CP022540">
    <property type="protein sequence ID" value="ASP20514.1"/>
    <property type="molecule type" value="Genomic_DNA"/>
</dbReference>
<name>A0A222E2S3_9RHOB</name>
<sequence length="78" mass="8993">MTKLTKNTLFKVYDSKPETPMDKTTRVVRQMVDEETEQRNARNSRLRNARLEREANKPPVTKASEASKARRTKAASTQ</sequence>
<accession>A0A222E2S3</accession>
<proteinExistence type="predicted"/>
<protein>
    <submittedName>
        <fullName evidence="2">Uncharacterized protein</fullName>
    </submittedName>
</protein>